<evidence type="ECO:0000313" key="1">
    <source>
        <dbReference type="EMBL" id="MED6115999.1"/>
    </source>
</evidence>
<dbReference type="Proteomes" id="UP001341840">
    <property type="component" value="Unassembled WGS sequence"/>
</dbReference>
<evidence type="ECO:0000313" key="2">
    <source>
        <dbReference type="Proteomes" id="UP001341840"/>
    </source>
</evidence>
<keyword evidence="2" id="KW-1185">Reference proteome</keyword>
<comment type="caution">
    <text evidence="1">The sequence shown here is derived from an EMBL/GenBank/DDBJ whole genome shotgun (WGS) entry which is preliminary data.</text>
</comment>
<name>A0ABU6QYC9_9FABA</name>
<dbReference type="EMBL" id="JASCZI010002237">
    <property type="protein sequence ID" value="MED6115999.1"/>
    <property type="molecule type" value="Genomic_DNA"/>
</dbReference>
<accession>A0ABU6QYC9</accession>
<reference evidence="1 2" key="1">
    <citation type="journal article" date="2023" name="Plants (Basel)">
        <title>Bridging the Gap: Combining Genomics and Transcriptomics Approaches to Understand Stylosanthes scabra, an Orphan Legume from the Brazilian Caatinga.</title>
        <authorList>
            <person name="Ferreira-Neto J.R.C."/>
            <person name="da Silva M.D."/>
            <person name="Binneck E."/>
            <person name="de Melo N.F."/>
            <person name="da Silva R.H."/>
            <person name="de Melo A.L.T.M."/>
            <person name="Pandolfi V."/>
            <person name="Bustamante F.O."/>
            <person name="Brasileiro-Vidal A.C."/>
            <person name="Benko-Iseppon A.M."/>
        </authorList>
    </citation>
    <scope>NUCLEOTIDE SEQUENCE [LARGE SCALE GENOMIC DNA]</scope>
    <source>
        <tissue evidence="1">Leaves</tissue>
    </source>
</reference>
<proteinExistence type="predicted"/>
<organism evidence="1 2">
    <name type="scientific">Stylosanthes scabra</name>
    <dbReference type="NCBI Taxonomy" id="79078"/>
    <lineage>
        <taxon>Eukaryota</taxon>
        <taxon>Viridiplantae</taxon>
        <taxon>Streptophyta</taxon>
        <taxon>Embryophyta</taxon>
        <taxon>Tracheophyta</taxon>
        <taxon>Spermatophyta</taxon>
        <taxon>Magnoliopsida</taxon>
        <taxon>eudicotyledons</taxon>
        <taxon>Gunneridae</taxon>
        <taxon>Pentapetalae</taxon>
        <taxon>rosids</taxon>
        <taxon>fabids</taxon>
        <taxon>Fabales</taxon>
        <taxon>Fabaceae</taxon>
        <taxon>Papilionoideae</taxon>
        <taxon>50 kb inversion clade</taxon>
        <taxon>dalbergioids sensu lato</taxon>
        <taxon>Dalbergieae</taxon>
        <taxon>Pterocarpus clade</taxon>
        <taxon>Stylosanthes</taxon>
    </lineage>
</organism>
<protein>
    <submittedName>
        <fullName evidence="1">Uncharacterized protein</fullName>
    </submittedName>
</protein>
<sequence>MKKSHVSSLPFYCTYAFHNGGHRKTHSYALMPRKPRDKDFYTLSACAFHSASQNRYKWKGKLELEGMRVYENPIVYINEDLIRLEDEYHHDGAELESLVLNRQPHTMDYKTVNLFAQNWNQLVKVKSINELCFSLFLN</sequence>
<gene>
    <name evidence="1" type="ORF">PIB30_095975</name>
</gene>